<dbReference type="HAMAP" id="MF_00412">
    <property type="entry name" value="ProA"/>
    <property type="match status" value="1"/>
</dbReference>
<feature type="domain" description="Aldehyde dehydrogenase" evidence="9">
    <location>
        <begin position="8"/>
        <end position="283"/>
    </location>
</feature>
<dbReference type="CDD" id="cd07079">
    <property type="entry name" value="ALDH_F18-19_ProA-GPR"/>
    <property type="match status" value="1"/>
</dbReference>
<dbReference type="PANTHER" id="PTHR11063">
    <property type="entry name" value="GLUTAMATE SEMIALDEHYDE DEHYDROGENASE"/>
    <property type="match status" value="1"/>
</dbReference>
<comment type="pathway">
    <text evidence="1 7">Amino-acid biosynthesis; L-proline biosynthesis; L-glutamate 5-semialdehyde from L-glutamate: step 2/2.</text>
</comment>
<dbReference type="Gene3D" id="3.40.309.10">
    <property type="entry name" value="Aldehyde Dehydrogenase, Chain A, domain 2"/>
    <property type="match status" value="1"/>
</dbReference>
<dbReference type="GO" id="GO:0004350">
    <property type="term" value="F:glutamate-5-semialdehyde dehydrogenase activity"/>
    <property type="evidence" value="ECO:0007669"/>
    <property type="project" value="UniProtKB-UniRule"/>
</dbReference>
<dbReference type="InterPro" id="IPR016162">
    <property type="entry name" value="Ald_DH_N"/>
</dbReference>
<feature type="coiled-coil region" evidence="8">
    <location>
        <begin position="23"/>
        <end position="53"/>
    </location>
</feature>
<sequence length="418" mass="45637">MGIRDEMIAMGQRAKAAAHEMAKADMETKRTFLERTAERILEQKDRIAAENAKDIQAAEAKGLPKAKVDRLRLSDKVLREMTDGLRQVAALSDPVGQITGMWTRPNGLRVGRMRIPLGVVGIIYESRPNVTVDAAGLCIKAGNAVILRGGSEAIHSNRCLAAILQESLKETGFPEAAVQVVGTTDRQAVLELLKLEEHIDVMIPRGGEELIRFVAENARMPVLKHYKGVCHIYVDEAADLDMAQQVCLNAKVQRPGVCNAMETLLVHKKIASAFLPPMAEAFRGQGVELRGCPATRDLVPECVPATEEDWSAEYLDLILAVKVVESMAEAIEHITRYGSAHTEAILTENIDRAMAFIQEVQSSLVLVNASTRFNDGYQLGLGAEIGISTSRLHAFGPMGVEELTTTKFIAFGTGQLRT</sequence>
<dbReference type="FunFam" id="3.40.309.10:FF:000006">
    <property type="entry name" value="Gamma-glutamyl phosphate reductase"/>
    <property type="match status" value="1"/>
</dbReference>
<evidence type="ECO:0000256" key="7">
    <source>
        <dbReference type="HAMAP-Rule" id="MF_00412"/>
    </source>
</evidence>
<dbReference type="Gene3D" id="3.40.605.10">
    <property type="entry name" value="Aldehyde Dehydrogenase, Chain A, domain 1"/>
    <property type="match status" value="1"/>
</dbReference>
<evidence type="ECO:0000259" key="9">
    <source>
        <dbReference type="Pfam" id="PF00171"/>
    </source>
</evidence>
<keyword evidence="2 7" id="KW-0028">Amino-acid biosynthesis</keyword>
<dbReference type="NCBIfam" id="TIGR00407">
    <property type="entry name" value="proA"/>
    <property type="match status" value="1"/>
</dbReference>
<dbReference type="Pfam" id="PF00171">
    <property type="entry name" value="Aldedh"/>
    <property type="match status" value="1"/>
</dbReference>
<evidence type="ECO:0000256" key="5">
    <source>
        <dbReference type="ARBA" id="ARBA00023002"/>
    </source>
</evidence>
<dbReference type="GO" id="GO:0005737">
    <property type="term" value="C:cytoplasm"/>
    <property type="evidence" value="ECO:0007669"/>
    <property type="project" value="UniProtKB-SubCell"/>
</dbReference>
<dbReference type="AlphaFoldDB" id="A0A1W1XDN0"/>
<evidence type="ECO:0000256" key="3">
    <source>
        <dbReference type="ARBA" id="ARBA00022650"/>
    </source>
</evidence>
<evidence type="ECO:0000313" key="10">
    <source>
        <dbReference type="EMBL" id="SMC21758.1"/>
    </source>
</evidence>
<protein>
    <recommendedName>
        <fullName evidence="7">Gamma-glutamyl phosphate reductase</fullName>
        <shortName evidence="7">GPR</shortName>
        <ecNumber evidence="7">1.2.1.41</ecNumber>
    </recommendedName>
    <alternativeName>
        <fullName evidence="7">Glutamate-5-semialdehyde dehydrogenase</fullName>
    </alternativeName>
    <alternativeName>
        <fullName evidence="7">Glutamyl-gamma-semialdehyde dehydrogenase</fullName>
        <shortName evidence="7">GSA dehydrogenase</shortName>
    </alternativeName>
</protein>
<dbReference type="EMBL" id="FWXF01000005">
    <property type="protein sequence ID" value="SMC21758.1"/>
    <property type="molecule type" value="Genomic_DNA"/>
</dbReference>
<evidence type="ECO:0000256" key="8">
    <source>
        <dbReference type="SAM" id="Coils"/>
    </source>
</evidence>
<evidence type="ECO:0000256" key="1">
    <source>
        <dbReference type="ARBA" id="ARBA00004985"/>
    </source>
</evidence>
<dbReference type="InterPro" id="IPR016161">
    <property type="entry name" value="Ald_DH/histidinol_DH"/>
</dbReference>
<dbReference type="EC" id="1.2.1.41" evidence="7"/>
<keyword evidence="3 7" id="KW-0641">Proline biosynthesis</keyword>
<evidence type="ECO:0000256" key="2">
    <source>
        <dbReference type="ARBA" id="ARBA00022605"/>
    </source>
</evidence>
<evidence type="ECO:0000256" key="6">
    <source>
        <dbReference type="ARBA" id="ARBA00049024"/>
    </source>
</evidence>
<evidence type="ECO:0000313" key="11">
    <source>
        <dbReference type="Proteomes" id="UP000192783"/>
    </source>
</evidence>
<dbReference type="NCBIfam" id="NF001221">
    <property type="entry name" value="PRK00197.1"/>
    <property type="match status" value="1"/>
</dbReference>
<dbReference type="InterPro" id="IPR015590">
    <property type="entry name" value="Aldehyde_DH_dom"/>
</dbReference>
<dbReference type="InterPro" id="IPR020593">
    <property type="entry name" value="G-glutamylP_reductase_CS"/>
</dbReference>
<keyword evidence="4 7" id="KW-0521">NADP</keyword>
<reference evidence="10 11" key="1">
    <citation type="submission" date="2017-04" db="EMBL/GenBank/DDBJ databases">
        <authorList>
            <person name="Afonso C.L."/>
            <person name="Miller P.J."/>
            <person name="Scott M.A."/>
            <person name="Spackman E."/>
            <person name="Goraichik I."/>
            <person name="Dimitrov K.M."/>
            <person name="Suarez D.L."/>
            <person name="Swayne D.E."/>
        </authorList>
    </citation>
    <scope>NUCLEOTIDE SEQUENCE [LARGE SCALE GENOMIC DNA]</scope>
    <source>
        <strain evidence="10 11">DSM 13146</strain>
    </source>
</reference>
<dbReference type="InterPro" id="IPR000965">
    <property type="entry name" value="GPR_dom"/>
</dbReference>
<accession>A0A1W1XDN0</accession>
<dbReference type="PANTHER" id="PTHR11063:SF8">
    <property type="entry name" value="DELTA-1-PYRROLINE-5-CARBOXYLATE SYNTHASE"/>
    <property type="match status" value="1"/>
</dbReference>
<comment type="subcellular location">
    <subcellularLocation>
        <location evidence="7">Cytoplasm</location>
    </subcellularLocation>
</comment>
<dbReference type="UniPathway" id="UPA00098">
    <property type="reaction ID" value="UER00360"/>
</dbReference>
<evidence type="ECO:0000256" key="4">
    <source>
        <dbReference type="ARBA" id="ARBA00022857"/>
    </source>
</evidence>
<dbReference type="STRING" id="1121390.SAMN02746041_01278"/>
<comment type="function">
    <text evidence="7">Catalyzes the NADPH-dependent reduction of L-glutamate 5-phosphate into L-glutamate 5-semialdehyde and phosphate. The product spontaneously undergoes cyclization to form 1-pyrroline-5-carboxylate.</text>
</comment>
<comment type="catalytic activity">
    <reaction evidence="6 7">
        <text>L-glutamate 5-semialdehyde + phosphate + NADP(+) = L-glutamyl 5-phosphate + NADPH + H(+)</text>
        <dbReference type="Rhea" id="RHEA:19541"/>
        <dbReference type="ChEBI" id="CHEBI:15378"/>
        <dbReference type="ChEBI" id="CHEBI:43474"/>
        <dbReference type="ChEBI" id="CHEBI:57783"/>
        <dbReference type="ChEBI" id="CHEBI:58066"/>
        <dbReference type="ChEBI" id="CHEBI:58274"/>
        <dbReference type="ChEBI" id="CHEBI:58349"/>
        <dbReference type="EC" id="1.2.1.41"/>
    </reaction>
</comment>
<keyword evidence="8" id="KW-0175">Coiled coil</keyword>
<dbReference type="RefSeq" id="WP_245802370.1">
    <property type="nucleotide sequence ID" value="NZ_FWXF01000005.1"/>
</dbReference>
<dbReference type="InterPro" id="IPR016163">
    <property type="entry name" value="Ald_DH_C"/>
</dbReference>
<organism evidence="10 11">
    <name type="scientific">Desulfacinum hydrothermale DSM 13146</name>
    <dbReference type="NCBI Taxonomy" id="1121390"/>
    <lineage>
        <taxon>Bacteria</taxon>
        <taxon>Pseudomonadati</taxon>
        <taxon>Thermodesulfobacteriota</taxon>
        <taxon>Syntrophobacteria</taxon>
        <taxon>Syntrophobacterales</taxon>
        <taxon>Syntrophobacteraceae</taxon>
        <taxon>Desulfacinum</taxon>
    </lineage>
</organism>
<keyword evidence="11" id="KW-1185">Reference proteome</keyword>
<keyword evidence="5 7" id="KW-0560">Oxidoreductase</keyword>
<dbReference type="Proteomes" id="UP000192783">
    <property type="component" value="Unassembled WGS sequence"/>
</dbReference>
<gene>
    <name evidence="7" type="primary">proA</name>
    <name evidence="10" type="ORF">SAMN02746041_01278</name>
</gene>
<keyword evidence="7" id="KW-0963">Cytoplasm</keyword>
<comment type="similarity">
    <text evidence="7">Belongs to the gamma-glutamyl phosphate reductase family.</text>
</comment>
<dbReference type="GO" id="GO:0050661">
    <property type="term" value="F:NADP binding"/>
    <property type="evidence" value="ECO:0007669"/>
    <property type="project" value="InterPro"/>
</dbReference>
<dbReference type="PIRSF" id="PIRSF000151">
    <property type="entry name" value="GPR"/>
    <property type="match status" value="1"/>
</dbReference>
<name>A0A1W1XDN0_9BACT</name>
<dbReference type="SUPFAM" id="SSF53720">
    <property type="entry name" value="ALDH-like"/>
    <property type="match status" value="1"/>
</dbReference>
<proteinExistence type="inferred from homology"/>
<dbReference type="GO" id="GO:0055129">
    <property type="term" value="P:L-proline biosynthetic process"/>
    <property type="evidence" value="ECO:0007669"/>
    <property type="project" value="UniProtKB-UniRule"/>
</dbReference>
<dbReference type="PROSITE" id="PS01223">
    <property type="entry name" value="PROA"/>
    <property type="match status" value="1"/>
</dbReference>
<dbReference type="InterPro" id="IPR012134">
    <property type="entry name" value="Glu-5-SA_DH"/>
</dbReference>